<dbReference type="Proteomes" id="UP001221142">
    <property type="component" value="Unassembled WGS sequence"/>
</dbReference>
<keyword evidence="3" id="KW-1185">Reference proteome</keyword>
<accession>A0AAD7B3M8</accession>
<dbReference type="AlphaFoldDB" id="A0AAD7B3M8"/>
<proteinExistence type="predicted"/>
<organism evidence="2 3">
    <name type="scientific">Roridomyces roridus</name>
    <dbReference type="NCBI Taxonomy" id="1738132"/>
    <lineage>
        <taxon>Eukaryota</taxon>
        <taxon>Fungi</taxon>
        <taxon>Dikarya</taxon>
        <taxon>Basidiomycota</taxon>
        <taxon>Agaricomycotina</taxon>
        <taxon>Agaricomycetes</taxon>
        <taxon>Agaricomycetidae</taxon>
        <taxon>Agaricales</taxon>
        <taxon>Marasmiineae</taxon>
        <taxon>Mycenaceae</taxon>
        <taxon>Roridomyces</taxon>
    </lineage>
</organism>
<gene>
    <name evidence="2" type="ORF">FB45DRAFT_374065</name>
</gene>
<dbReference type="Gene3D" id="1.20.1280.50">
    <property type="match status" value="1"/>
</dbReference>
<evidence type="ECO:0000313" key="3">
    <source>
        <dbReference type="Proteomes" id="UP001221142"/>
    </source>
</evidence>
<evidence type="ECO:0008006" key="4">
    <source>
        <dbReference type="Google" id="ProtNLM"/>
    </source>
</evidence>
<feature type="region of interest" description="Disordered" evidence="1">
    <location>
        <begin position="1"/>
        <end position="20"/>
    </location>
</feature>
<name>A0AAD7B3M8_9AGAR</name>
<evidence type="ECO:0000313" key="2">
    <source>
        <dbReference type="EMBL" id="KAJ7609049.1"/>
    </source>
</evidence>
<sequence length="485" mass="54214">MASLSAVCGASTNPRSETPGMTIAAEPQTIARYLQLMDTNEPPAATELAYTQAVVSNTTARSLSIVSPLRRVPPEILSEIFVWTQPLPADLGGRPELKTRWLITQVSRRWREIALSTPSLWSLVCVSSKRKVDPIAMIQAQLQRARSLKIHFYGSQTEDSTAGIELFRFLSEHSVRWEELFIRLTAGLVPLLSTLRGRLPSLRRLMIQWCKAESQIGVDRIECFETASSLEDVGTYSFRYIPIPFPTDRLTSYRMEGPLEFHRRVLKMAPNIIEAQVMVPLDNPSWPEPSDSAIDMLHLKCLYVTHGQILDHLRAPSLAEIAVHFSSTNADPVLDHLDAFLLRSSCAPRRFCVVRLPDVSITEEILRKYPFITAISFVSKSIQAVNAHLSMFAKTPIAFPHLNDICFASFDGITFDYPLVLKMLQTRRSAQSALASAAFVTSNGPGSDPITGNALDALKEAGMNLSILENKPYRKLLIYQSPWVF</sequence>
<evidence type="ECO:0000256" key="1">
    <source>
        <dbReference type="SAM" id="MobiDB-lite"/>
    </source>
</evidence>
<dbReference type="EMBL" id="JARKIF010000042">
    <property type="protein sequence ID" value="KAJ7609049.1"/>
    <property type="molecule type" value="Genomic_DNA"/>
</dbReference>
<comment type="caution">
    <text evidence="2">The sequence shown here is derived from an EMBL/GenBank/DDBJ whole genome shotgun (WGS) entry which is preliminary data.</text>
</comment>
<reference evidence="2" key="1">
    <citation type="submission" date="2023-03" db="EMBL/GenBank/DDBJ databases">
        <title>Massive genome expansion in bonnet fungi (Mycena s.s.) driven by repeated elements and novel gene families across ecological guilds.</title>
        <authorList>
            <consortium name="Lawrence Berkeley National Laboratory"/>
            <person name="Harder C.B."/>
            <person name="Miyauchi S."/>
            <person name="Viragh M."/>
            <person name="Kuo A."/>
            <person name="Thoen E."/>
            <person name="Andreopoulos B."/>
            <person name="Lu D."/>
            <person name="Skrede I."/>
            <person name="Drula E."/>
            <person name="Henrissat B."/>
            <person name="Morin E."/>
            <person name="Kohler A."/>
            <person name="Barry K."/>
            <person name="LaButti K."/>
            <person name="Morin E."/>
            <person name="Salamov A."/>
            <person name="Lipzen A."/>
            <person name="Mereny Z."/>
            <person name="Hegedus B."/>
            <person name="Baldrian P."/>
            <person name="Stursova M."/>
            <person name="Weitz H."/>
            <person name="Taylor A."/>
            <person name="Grigoriev I.V."/>
            <person name="Nagy L.G."/>
            <person name="Martin F."/>
            <person name="Kauserud H."/>
        </authorList>
    </citation>
    <scope>NUCLEOTIDE SEQUENCE</scope>
    <source>
        <strain evidence="2">9284</strain>
    </source>
</reference>
<protein>
    <recommendedName>
        <fullName evidence="4">F-box domain-containing protein</fullName>
    </recommendedName>
</protein>